<reference evidence="2" key="1">
    <citation type="submission" date="2020-08" db="EMBL/GenBank/DDBJ databases">
        <title>Multicomponent nature underlies the extraordinary mechanical properties of spider dragline silk.</title>
        <authorList>
            <person name="Kono N."/>
            <person name="Nakamura H."/>
            <person name="Mori M."/>
            <person name="Yoshida Y."/>
            <person name="Ohtoshi R."/>
            <person name="Malay A.D."/>
            <person name="Moran D.A.P."/>
            <person name="Tomita M."/>
            <person name="Numata K."/>
            <person name="Arakawa K."/>
        </authorList>
    </citation>
    <scope>NUCLEOTIDE SEQUENCE</scope>
</reference>
<organism evidence="2 3">
    <name type="scientific">Trichonephila clavipes</name>
    <name type="common">Golden silk orbweaver</name>
    <name type="synonym">Nephila clavipes</name>
    <dbReference type="NCBI Taxonomy" id="2585209"/>
    <lineage>
        <taxon>Eukaryota</taxon>
        <taxon>Metazoa</taxon>
        <taxon>Ecdysozoa</taxon>
        <taxon>Arthropoda</taxon>
        <taxon>Chelicerata</taxon>
        <taxon>Arachnida</taxon>
        <taxon>Araneae</taxon>
        <taxon>Araneomorphae</taxon>
        <taxon>Entelegynae</taxon>
        <taxon>Araneoidea</taxon>
        <taxon>Nephilidae</taxon>
        <taxon>Trichonephila</taxon>
    </lineage>
</organism>
<sequence>MNRCPDLVVCLKRDLQCLRPEASLVLIYRPNVAGIKGRVDLAQPVNRTPDLCPKLPTTIKAGYLNCKIRPYIPNPLRCFKCQRFGRSQTASRRQLTCSRCASVRHASSDCTLEQKCVNCSQPHSADLKLCPKWKIEKEIQTIKTNRNIPNIEVRKFITPQPSQTYAQVAKYITVNSSSQTDETITKIVRPPLKLLQPLITISKPNMSPSVPAVIKSSTSTQAELVPSTSSVTVASPSKSQPPNSVIDTAPTTSNNLSISAASSSSTACSVLETTTTTSNTIPTISQDTTQTSKPRRKKRPPKNQSNTIKPKIEIKMAPHRPREPAPTGYSTDEEDMIVYDVCGR</sequence>
<evidence type="ECO:0000256" key="1">
    <source>
        <dbReference type="SAM" id="MobiDB-lite"/>
    </source>
</evidence>
<evidence type="ECO:0000313" key="2">
    <source>
        <dbReference type="EMBL" id="GFX99759.1"/>
    </source>
</evidence>
<evidence type="ECO:0008006" key="4">
    <source>
        <dbReference type="Google" id="ProtNLM"/>
    </source>
</evidence>
<comment type="caution">
    <text evidence="2">The sequence shown here is derived from an EMBL/GenBank/DDBJ whole genome shotgun (WGS) entry which is preliminary data.</text>
</comment>
<feature type="compositionally biased region" description="Basic and acidic residues" evidence="1">
    <location>
        <begin position="310"/>
        <end position="323"/>
    </location>
</feature>
<feature type="compositionally biased region" description="Low complexity" evidence="1">
    <location>
        <begin position="225"/>
        <end position="238"/>
    </location>
</feature>
<dbReference type="AlphaFoldDB" id="A0A8X6RVQ0"/>
<evidence type="ECO:0000313" key="3">
    <source>
        <dbReference type="Proteomes" id="UP000887159"/>
    </source>
</evidence>
<dbReference type="EMBL" id="BMAU01021215">
    <property type="protein sequence ID" value="GFX99759.1"/>
    <property type="molecule type" value="Genomic_DNA"/>
</dbReference>
<accession>A0A8X6RVQ0</accession>
<keyword evidence="3" id="KW-1185">Reference proteome</keyword>
<protein>
    <recommendedName>
        <fullName evidence="4">Gag-like protein</fullName>
    </recommendedName>
</protein>
<feature type="region of interest" description="Disordered" evidence="1">
    <location>
        <begin position="219"/>
        <end position="251"/>
    </location>
</feature>
<proteinExistence type="predicted"/>
<name>A0A8X6RVQ0_TRICX</name>
<feature type="region of interest" description="Disordered" evidence="1">
    <location>
        <begin position="278"/>
        <end position="332"/>
    </location>
</feature>
<feature type="compositionally biased region" description="Polar residues" evidence="1">
    <location>
        <begin position="240"/>
        <end position="250"/>
    </location>
</feature>
<gene>
    <name evidence="2" type="primary">AVEN_14871_1</name>
    <name evidence="2" type="ORF">TNCV_257981</name>
</gene>
<dbReference type="Proteomes" id="UP000887159">
    <property type="component" value="Unassembled WGS sequence"/>
</dbReference>